<evidence type="ECO:0000313" key="4">
    <source>
        <dbReference type="EMBL" id="VVD34602.1"/>
    </source>
</evidence>
<keyword evidence="4" id="KW-0560">Oxidoreductase</keyword>
<reference evidence="4 5" key="1">
    <citation type="submission" date="2019-08" db="EMBL/GenBank/DDBJ databases">
        <authorList>
            <person name="Herpell B J."/>
        </authorList>
    </citation>
    <scope>NUCLEOTIDE SEQUENCE [LARGE SCALE GENOMIC DNA]</scope>
    <source>
        <strain evidence="5">Msb3</strain>
    </source>
</reference>
<dbReference type="Pfam" id="PF00266">
    <property type="entry name" value="Aminotran_5"/>
    <property type="match status" value="1"/>
</dbReference>
<dbReference type="GO" id="GO:0005829">
    <property type="term" value="C:cytosol"/>
    <property type="evidence" value="ECO:0007669"/>
    <property type="project" value="TreeGrafter"/>
</dbReference>
<evidence type="ECO:0000259" key="3">
    <source>
        <dbReference type="Pfam" id="PF00266"/>
    </source>
</evidence>
<dbReference type="InterPro" id="IPR000192">
    <property type="entry name" value="Aminotrans_V_dom"/>
</dbReference>
<dbReference type="PANTHER" id="PTHR11773">
    <property type="entry name" value="GLYCINE DEHYDROGENASE, DECARBOXYLATING"/>
    <property type="match status" value="1"/>
</dbReference>
<dbReference type="NCBIfam" id="NF003346">
    <property type="entry name" value="PRK04366.1"/>
    <property type="match status" value="1"/>
</dbReference>
<organism evidence="4 5">
    <name type="scientific">Paraburkholderia dioscoreae</name>
    <dbReference type="NCBI Taxonomy" id="2604047"/>
    <lineage>
        <taxon>Bacteria</taxon>
        <taxon>Pseudomonadati</taxon>
        <taxon>Pseudomonadota</taxon>
        <taxon>Betaproteobacteria</taxon>
        <taxon>Burkholderiales</taxon>
        <taxon>Burkholderiaceae</taxon>
        <taxon>Paraburkholderia</taxon>
    </lineage>
</organism>
<dbReference type="KEGG" id="pdio:PDMSB3_3318.1"/>
<comment type="function">
    <text evidence="1">The glycine cleavage system catalyzes the degradation of glycine. The P protein binds the alpha-amino group of glycine through its pyridoxal phosphate cofactor; CO(2) is released and the remaining methylamine moiety is then transferred to the lipoamide cofactor of the H protein.</text>
</comment>
<name>A0A5Q4ZW70_9BURK</name>
<sequence>MTTKPALRRYHAAVWDEPIVMEMSYKGRRGVLFPEPDPRVTASVGPSDQLIPAALRRVKRPALPEMSEPDVLRHYLHLSQQTLGMMGISLFGTCTMKYNARLNEAITSRDEVAELHPRQHPDTLQGALHIIHSLDLALRELSGMDSFTFQPAGGADAAYTHACVTRAYHAARGELETRDEIITTIQSHPCNPATAATAGFKVITLTLEENGYPSVEALKSVVSSRTAALMVNNPDDMGIYNPNIKEWVRIVHEAGGLCFYDHANFNGVMSRLRARELGFDACMFMLHKTFGGPKGGGGPAVGAYGCSNALAPYLPGPLVVEHDGAYRLEPGSDMSIGRVREFFGNMQTVIKAYAWVRAMGAQGIAAAADISVLANNYMTQKLTQIRGVTCSHPHVDAWRMEMTRFSLETLERETGVTVFDVQNRMVDFGIDAFWLAHEPWIVPQPFTPEAGEMWSKEDIDTWIAVLEQICHEAYTTPDIVRSAPHNHPAGRIDGGPLEDPSRWAMTWRAHLKKRATP</sequence>
<dbReference type="SUPFAM" id="SSF53383">
    <property type="entry name" value="PLP-dependent transferases"/>
    <property type="match status" value="1"/>
</dbReference>
<dbReference type="Gene3D" id="3.40.640.10">
    <property type="entry name" value="Type I PLP-dependent aspartate aminotransferase-like (Major domain)"/>
    <property type="match status" value="1"/>
</dbReference>
<dbReference type="RefSeq" id="WP_165189564.1">
    <property type="nucleotide sequence ID" value="NZ_LR699554.1"/>
</dbReference>
<dbReference type="Gene3D" id="6.20.440.10">
    <property type="match status" value="1"/>
</dbReference>
<evidence type="ECO:0000256" key="2">
    <source>
        <dbReference type="ARBA" id="ARBA00022898"/>
    </source>
</evidence>
<dbReference type="GO" id="GO:0030170">
    <property type="term" value="F:pyridoxal phosphate binding"/>
    <property type="evidence" value="ECO:0007669"/>
    <property type="project" value="TreeGrafter"/>
</dbReference>
<keyword evidence="5" id="KW-1185">Reference proteome</keyword>
<dbReference type="InterPro" id="IPR015424">
    <property type="entry name" value="PyrdxlP-dep_Trfase"/>
</dbReference>
<feature type="domain" description="Aminotransferase class V" evidence="3">
    <location>
        <begin position="164"/>
        <end position="426"/>
    </location>
</feature>
<dbReference type="Proteomes" id="UP000325811">
    <property type="component" value="Chromosome II"/>
</dbReference>
<dbReference type="GO" id="GO:0019464">
    <property type="term" value="P:glycine decarboxylation via glycine cleavage system"/>
    <property type="evidence" value="ECO:0007669"/>
    <property type="project" value="TreeGrafter"/>
</dbReference>
<proteinExistence type="predicted"/>
<dbReference type="GO" id="GO:0005960">
    <property type="term" value="C:glycine cleavage complex"/>
    <property type="evidence" value="ECO:0007669"/>
    <property type="project" value="TreeGrafter"/>
</dbReference>
<evidence type="ECO:0000313" key="5">
    <source>
        <dbReference type="Proteomes" id="UP000325811"/>
    </source>
</evidence>
<accession>A0A5Q4ZW70</accession>
<dbReference type="AlphaFoldDB" id="A0A5Q4ZW70"/>
<dbReference type="PANTHER" id="PTHR11773:SF1">
    <property type="entry name" value="GLYCINE DEHYDROGENASE (DECARBOXYLATING), MITOCHONDRIAL"/>
    <property type="match status" value="1"/>
</dbReference>
<gene>
    <name evidence="4" type="primary">gcvPB</name>
    <name evidence="4" type="ORF">PDMSB3_3318</name>
</gene>
<protein>
    <submittedName>
        <fullName evidence="4">Putative glycine dehydrogenase (Decarboxylating) subunit 2</fullName>
        <ecNumber evidence="4">1.4.4.2</ecNumber>
    </submittedName>
</protein>
<evidence type="ECO:0000256" key="1">
    <source>
        <dbReference type="ARBA" id="ARBA00003788"/>
    </source>
</evidence>
<dbReference type="EMBL" id="LR699554">
    <property type="protein sequence ID" value="VVD34602.1"/>
    <property type="molecule type" value="Genomic_DNA"/>
</dbReference>
<dbReference type="GO" id="GO:0016594">
    <property type="term" value="F:glycine binding"/>
    <property type="evidence" value="ECO:0007669"/>
    <property type="project" value="TreeGrafter"/>
</dbReference>
<dbReference type="InterPro" id="IPR015421">
    <property type="entry name" value="PyrdxlP-dep_Trfase_major"/>
</dbReference>
<keyword evidence="2" id="KW-0663">Pyridoxal phosphate</keyword>
<dbReference type="GO" id="GO:0004375">
    <property type="term" value="F:glycine dehydrogenase (decarboxylating) activity"/>
    <property type="evidence" value="ECO:0007669"/>
    <property type="project" value="UniProtKB-EC"/>
</dbReference>
<dbReference type="EC" id="1.4.4.2" evidence="4"/>
<dbReference type="InterPro" id="IPR020581">
    <property type="entry name" value="GDC_P"/>
</dbReference>